<dbReference type="Proteomes" id="UP000701853">
    <property type="component" value="Chromosome 5"/>
</dbReference>
<evidence type="ECO:0000256" key="7">
    <source>
        <dbReference type="ARBA" id="ARBA00022679"/>
    </source>
</evidence>
<reference evidence="21 22" key="1">
    <citation type="journal article" date="2021" name="bioRxiv">
        <title>The Gossypium anomalum genome as a resource for cotton improvement and evolutionary analysis of hybrid incompatibility.</title>
        <authorList>
            <person name="Grover C.E."/>
            <person name="Yuan D."/>
            <person name="Arick M.A."/>
            <person name="Miller E.R."/>
            <person name="Hu G."/>
            <person name="Peterson D.G."/>
            <person name="Wendel J.F."/>
            <person name="Udall J.A."/>
        </authorList>
    </citation>
    <scope>NUCLEOTIDE SEQUENCE [LARGE SCALE GENOMIC DNA]</scope>
    <source>
        <strain evidence="21">JFW-Udall</strain>
        <tissue evidence="21">Leaf</tissue>
    </source>
</reference>
<evidence type="ECO:0000256" key="11">
    <source>
        <dbReference type="ARBA" id="ARBA00022741"/>
    </source>
</evidence>
<comment type="caution">
    <text evidence="21">The sequence shown here is derived from an EMBL/GenBank/DDBJ whole genome shotgun (WGS) entry which is preliminary data.</text>
</comment>
<dbReference type="PANTHER" id="PTHR48006">
    <property type="entry name" value="LEUCINE-RICH REPEAT-CONTAINING PROTEIN DDB_G0281931-RELATED"/>
    <property type="match status" value="1"/>
</dbReference>
<dbReference type="PROSITE" id="PS00107">
    <property type="entry name" value="PROTEIN_KINASE_ATP"/>
    <property type="match status" value="1"/>
</dbReference>
<gene>
    <name evidence="21" type="ORF">CXB51_012553</name>
</gene>
<dbReference type="AlphaFoldDB" id="A0A8J6D4I0"/>
<evidence type="ECO:0000256" key="13">
    <source>
        <dbReference type="ARBA" id="ARBA00022840"/>
    </source>
</evidence>
<dbReference type="FunFam" id="3.80.10.10:FF:000299">
    <property type="entry name" value="Piriformospora indica-insensitive protein 2"/>
    <property type="match status" value="1"/>
</dbReference>
<keyword evidence="6" id="KW-0433">Leucine-rich repeat</keyword>
<comment type="subcellular location">
    <subcellularLocation>
        <location evidence="1">Cell membrane</location>
    </subcellularLocation>
    <subcellularLocation>
        <location evidence="2">Membrane</location>
        <topology evidence="2">Single-pass type I membrane protein</topology>
    </subcellularLocation>
</comment>
<keyword evidence="8" id="KW-0812">Transmembrane</keyword>
<dbReference type="EC" id="2.7.11.1" evidence="3"/>
<evidence type="ECO:0000313" key="21">
    <source>
        <dbReference type="EMBL" id="KAG8494781.1"/>
    </source>
</evidence>
<dbReference type="OrthoDB" id="676979at2759"/>
<dbReference type="PROSITE" id="PS50011">
    <property type="entry name" value="PROTEIN_KINASE_DOM"/>
    <property type="match status" value="1"/>
</dbReference>
<evidence type="ECO:0000256" key="9">
    <source>
        <dbReference type="ARBA" id="ARBA00022729"/>
    </source>
</evidence>
<dbReference type="GO" id="GO:0004674">
    <property type="term" value="F:protein serine/threonine kinase activity"/>
    <property type="evidence" value="ECO:0007669"/>
    <property type="project" value="UniProtKB-KW"/>
</dbReference>
<feature type="region of interest" description="Disordered" evidence="19">
    <location>
        <begin position="798"/>
        <end position="820"/>
    </location>
</feature>
<evidence type="ECO:0000256" key="10">
    <source>
        <dbReference type="ARBA" id="ARBA00022737"/>
    </source>
</evidence>
<evidence type="ECO:0000256" key="17">
    <source>
        <dbReference type="ARBA" id="ARBA00048679"/>
    </source>
</evidence>
<evidence type="ECO:0000256" key="15">
    <source>
        <dbReference type="ARBA" id="ARBA00023136"/>
    </source>
</evidence>
<dbReference type="Gene3D" id="3.30.200.20">
    <property type="entry name" value="Phosphorylase Kinase, domain 1"/>
    <property type="match status" value="1"/>
</dbReference>
<evidence type="ECO:0000259" key="20">
    <source>
        <dbReference type="PROSITE" id="PS50011"/>
    </source>
</evidence>
<evidence type="ECO:0000256" key="2">
    <source>
        <dbReference type="ARBA" id="ARBA00004479"/>
    </source>
</evidence>
<proteinExistence type="predicted"/>
<dbReference type="InterPro" id="IPR000719">
    <property type="entry name" value="Prot_kinase_dom"/>
</dbReference>
<dbReference type="InterPro" id="IPR003591">
    <property type="entry name" value="Leu-rich_rpt_typical-subtyp"/>
</dbReference>
<dbReference type="CDD" id="cd14066">
    <property type="entry name" value="STKc_IRAK"/>
    <property type="match status" value="1"/>
</dbReference>
<dbReference type="EMBL" id="JAHUZN010000005">
    <property type="protein sequence ID" value="KAG8494781.1"/>
    <property type="molecule type" value="Genomic_DNA"/>
</dbReference>
<evidence type="ECO:0000256" key="19">
    <source>
        <dbReference type="SAM" id="MobiDB-lite"/>
    </source>
</evidence>
<keyword evidence="7" id="KW-0808">Transferase</keyword>
<feature type="domain" description="Protein kinase" evidence="20">
    <location>
        <begin position="503"/>
        <end position="782"/>
    </location>
</feature>
<dbReference type="GO" id="GO:0005524">
    <property type="term" value="F:ATP binding"/>
    <property type="evidence" value="ECO:0007669"/>
    <property type="project" value="UniProtKB-UniRule"/>
</dbReference>
<organism evidence="21 22">
    <name type="scientific">Gossypium anomalum</name>
    <dbReference type="NCBI Taxonomy" id="47600"/>
    <lineage>
        <taxon>Eukaryota</taxon>
        <taxon>Viridiplantae</taxon>
        <taxon>Streptophyta</taxon>
        <taxon>Embryophyta</taxon>
        <taxon>Tracheophyta</taxon>
        <taxon>Spermatophyta</taxon>
        <taxon>Magnoliopsida</taxon>
        <taxon>eudicotyledons</taxon>
        <taxon>Gunneridae</taxon>
        <taxon>Pentapetalae</taxon>
        <taxon>rosids</taxon>
        <taxon>malvids</taxon>
        <taxon>Malvales</taxon>
        <taxon>Malvaceae</taxon>
        <taxon>Malvoideae</taxon>
        <taxon>Gossypium</taxon>
    </lineage>
</organism>
<feature type="binding site" evidence="18">
    <location>
        <position position="531"/>
    </location>
    <ligand>
        <name>ATP</name>
        <dbReference type="ChEBI" id="CHEBI:30616"/>
    </ligand>
</feature>
<keyword evidence="10" id="KW-0677">Repeat</keyword>
<dbReference type="Pfam" id="PF13855">
    <property type="entry name" value="LRR_8"/>
    <property type="match status" value="2"/>
</dbReference>
<dbReference type="InterPro" id="IPR001611">
    <property type="entry name" value="Leu-rich_rpt"/>
</dbReference>
<accession>A0A8J6D4I0</accession>
<evidence type="ECO:0000256" key="6">
    <source>
        <dbReference type="ARBA" id="ARBA00022614"/>
    </source>
</evidence>
<evidence type="ECO:0000256" key="5">
    <source>
        <dbReference type="ARBA" id="ARBA00022527"/>
    </source>
</evidence>
<keyword evidence="5" id="KW-0723">Serine/threonine-protein kinase</keyword>
<keyword evidence="13 18" id="KW-0067">ATP-binding</keyword>
<evidence type="ECO:0000256" key="3">
    <source>
        <dbReference type="ARBA" id="ARBA00012513"/>
    </source>
</evidence>
<comment type="catalytic activity">
    <reaction evidence="17">
        <text>L-seryl-[protein] + ATP = O-phospho-L-seryl-[protein] + ADP + H(+)</text>
        <dbReference type="Rhea" id="RHEA:17989"/>
        <dbReference type="Rhea" id="RHEA-COMP:9863"/>
        <dbReference type="Rhea" id="RHEA-COMP:11604"/>
        <dbReference type="ChEBI" id="CHEBI:15378"/>
        <dbReference type="ChEBI" id="CHEBI:29999"/>
        <dbReference type="ChEBI" id="CHEBI:30616"/>
        <dbReference type="ChEBI" id="CHEBI:83421"/>
        <dbReference type="ChEBI" id="CHEBI:456216"/>
        <dbReference type="EC" id="2.7.11.1"/>
    </reaction>
</comment>
<evidence type="ECO:0000256" key="1">
    <source>
        <dbReference type="ARBA" id="ARBA00004236"/>
    </source>
</evidence>
<dbReference type="SMART" id="SM00369">
    <property type="entry name" value="LRR_TYP"/>
    <property type="match status" value="3"/>
</dbReference>
<dbReference type="Gene3D" id="3.80.10.10">
    <property type="entry name" value="Ribonuclease Inhibitor"/>
    <property type="match status" value="3"/>
</dbReference>
<evidence type="ECO:0000256" key="16">
    <source>
        <dbReference type="ARBA" id="ARBA00047899"/>
    </source>
</evidence>
<keyword evidence="9" id="KW-0732">Signal</keyword>
<dbReference type="InterPro" id="IPR011009">
    <property type="entry name" value="Kinase-like_dom_sf"/>
</dbReference>
<dbReference type="PROSITE" id="PS00108">
    <property type="entry name" value="PROTEIN_KINASE_ST"/>
    <property type="match status" value="1"/>
</dbReference>
<dbReference type="FunFam" id="3.30.200.20:FF:000305">
    <property type="entry name" value="PTI1-like tyrosine-protein kinase At3g15890"/>
    <property type="match status" value="1"/>
</dbReference>
<dbReference type="PANTHER" id="PTHR48006:SF102">
    <property type="entry name" value="LEUCINE-RICH REPEAT-CONTAINING PROTEIN DDB_G0281931-RELATED"/>
    <property type="match status" value="1"/>
</dbReference>
<keyword evidence="4" id="KW-1003">Cell membrane</keyword>
<dbReference type="FunFam" id="3.80.10.10:FF:000269">
    <property type="entry name" value="Piriformospora indica-insensitive protein 2"/>
    <property type="match status" value="1"/>
</dbReference>
<name>A0A8J6D4I0_9ROSI</name>
<dbReference type="SMART" id="SM00220">
    <property type="entry name" value="S_TKc"/>
    <property type="match status" value="1"/>
</dbReference>
<dbReference type="InterPro" id="IPR032675">
    <property type="entry name" value="LRR_dom_sf"/>
</dbReference>
<dbReference type="SUPFAM" id="SSF56112">
    <property type="entry name" value="Protein kinase-like (PK-like)"/>
    <property type="match status" value="1"/>
</dbReference>
<dbReference type="InterPro" id="IPR051824">
    <property type="entry name" value="LRR_Rcpt-Like_S/T_Kinase"/>
</dbReference>
<sequence length="988" mass="109817">MSDSGVPSTLIDGPQTGFSINKNGARTNPQEQDAVYDIMRATGNDWATDIPDVCRGRWHGIECMPDKDNVYHVVSLSFGALSDDTAFPTCDQTKSYLSESITKLPHLRTLFFYRCFTCNPQPIPKFLGQLGSTLQTLVLRENGHIGSIPAELGNLTRLRVLDLHKNNLNGSVPVSLGLITGLRSLDLSGNKLNGSIPAFSFPVLNVLDMSQNLLMGSIPFTLGSCQSLVKIDFSHNRLTGSIPDSVGGLKELILMDLSYNRLSGPFPASLSSLTSLQALILKGNQMGSTAIPSDCFDGMKDLMILVLSNMNLHGPIPESLGRLNSLRVAYLDGNHFNGSIPSNFRDLKDVSELRLNDNHLTGPVPFGREMVWKMGRKLRLNNNSGLCYNANNWFEDAFDRGIGLCDAPKPGSARTVQHLSNNTNGDMTTTINVSAGAVRKTSASVREVVSFDTEGKRKKEDRVMAFCSMICCGKGVDRKEKGKQQPTWRIFSLKELHSATNNFNYDNKLGEGGFGSVYWGQLWDGSQIAVKRLKVWSNKAEVQFSVEVEILARVRHKNLLSLRGYCAEGQERLIVYDYMPNLSLLSHLHGHHSSECHLDWSRRMNIAIGSAEGIAYLHHHSTPHIIHRDIKASNVLLDSDFQPQVADFGFAKFIPDGATHVTTRVKGTLGYLAPEYAMLGKASESCDVYSFGILLLELASGKKPLEKLSPTVKRPIAEWALPLASEGKFSELADPRLNGKYVEEELKRVVLVALVCADTQPEKRPTILEVVKLLKGESKEKLSELENSDLFKNPQSALPRRAQTQLRKRRVPKPVKETEHGSLQMAIAKDEFKRWQWLPMPATPRCNMEPCFRSAMKRTLKVPVVIIGEAHLVVCATIPKAPDHSRNHVQEELMEDELADEYPTVRPHKSSNFFSSFPLSKLTKTLLTCPHACVNDLQEAKAIYELQREEYLHKSCSSYNSSLDELSPSEQFQFPKHPIPDLALGKDP</sequence>
<dbReference type="GO" id="GO:0051707">
    <property type="term" value="P:response to other organism"/>
    <property type="evidence" value="ECO:0007669"/>
    <property type="project" value="UniProtKB-ARBA"/>
</dbReference>
<evidence type="ECO:0000256" key="8">
    <source>
        <dbReference type="ARBA" id="ARBA00022692"/>
    </source>
</evidence>
<protein>
    <recommendedName>
        <fullName evidence="3">non-specific serine/threonine protein kinase</fullName>
        <ecNumber evidence="3">2.7.11.1</ecNumber>
    </recommendedName>
</protein>
<dbReference type="SUPFAM" id="SSF52058">
    <property type="entry name" value="L domain-like"/>
    <property type="match status" value="1"/>
</dbReference>
<feature type="region of interest" description="Disordered" evidence="19">
    <location>
        <begin position="1"/>
        <end position="27"/>
    </location>
</feature>
<keyword evidence="15" id="KW-0472">Membrane</keyword>
<dbReference type="GO" id="GO:0005886">
    <property type="term" value="C:plasma membrane"/>
    <property type="evidence" value="ECO:0007669"/>
    <property type="project" value="UniProtKB-SubCell"/>
</dbReference>
<evidence type="ECO:0000313" key="22">
    <source>
        <dbReference type="Proteomes" id="UP000701853"/>
    </source>
</evidence>
<dbReference type="InterPro" id="IPR001245">
    <property type="entry name" value="Ser-Thr/Tyr_kinase_cat_dom"/>
</dbReference>
<keyword evidence="11 18" id="KW-0547">Nucleotide-binding</keyword>
<dbReference type="Pfam" id="PF07714">
    <property type="entry name" value="PK_Tyr_Ser-Thr"/>
    <property type="match status" value="1"/>
</dbReference>
<evidence type="ECO:0000256" key="14">
    <source>
        <dbReference type="ARBA" id="ARBA00022989"/>
    </source>
</evidence>
<feature type="compositionally biased region" description="Polar residues" evidence="19">
    <location>
        <begin position="16"/>
        <end position="27"/>
    </location>
</feature>
<evidence type="ECO:0000256" key="18">
    <source>
        <dbReference type="PROSITE-ProRule" id="PRU10141"/>
    </source>
</evidence>
<keyword evidence="12" id="KW-0418">Kinase</keyword>
<dbReference type="InterPro" id="IPR008271">
    <property type="entry name" value="Ser/Thr_kinase_AS"/>
</dbReference>
<dbReference type="InterPro" id="IPR017441">
    <property type="entry name" value="Protein_kinase_ATP_BS"/>
</dbReference>
<dbReference type="FunFam" id="1.10.510.10:FF:000317">
    <property type="entry name" value="PTI1-like tyrosine-protein kinase At3g15890"/>
    <property type="match status" value="1"/>
</dbReference>
<keyword evidence="14" id="KW-1133">Transmembrane helix</keyword>
<keyword evidence="22" id="KW-1185">Reference proteome</keyword>
<evidence type="ECO:0000256" key="4">
    <source>
        <dbReference type="ARBA" id="ARBA00022475"/>
    </source>
</evidence>
<comment type="catalytic activity">
    <reaction evidence="16">
        <text>L-threonyl-[protein] + ATP = O-phospho-L-threonyl-[protein] + ADP + H(+)</text>
        <dbReference type="Rhea" id="RHEA:46608"/>
        <dbReference type="Rhea" id="RHEA-COMP:11060"/>
        <dbReference type="Rhea" id="RHEA-COMP:11605"/>
        <dbReference type="ChEBI" id="CHEBI:15378"/>
        <dbReference type="ChEBI" id="CHEBI:30013"/>
        <dbReference type="ChEBI" id="CHEBI:30616"/>
        <dbReference type="ChEBI" id="CHEBI:61977"/>
        <dbReference type="ChEBI" id="CHEBI:456216"/>
        <dbReference type="EC" id="2.7.11.1"/>
    </reaction>
</comment>
<dbReference type="Gene3D" id="1.10.510.10">
    <property type="entry name" value="Transferase(Phosphotransferase) domain 1"/>
    <property type="match status" value="1"/>
</dbReference>
<evidence type="ECO:0000256" key="12">
    <source>
        <dbReference type="ARBA" id="ARBA00022777"/>
    </source>
</evidence>